<accession>A0A2W5QFY8</accession>
<evidence type="ECO:0000259" key="4">
    <source>
        <dbReference type="PROSITE" id="PS50110"/>
    </source>
</evidence>
<evidence type="ECO:0000259" key="3">
    <source>
        <dbReference type="PROSITE" id="PS50043"/>
    </source>
</evidence>
<dbReference type="Gene3D" id="1.10.10.10">
    <property type="entry name" value="Winged helix-like DNA-binding domain superfamily/Winged helix DNA-binding domain"/>
    <property type="match status" value="1"/>
</dbReference>
<evidence type="ECO:0000313" key="6">
    <source>
        <dbReference type="Proteomes" id="UP000249135"/>
    </source>
</evidence>
<dbReference type="PANTHER" id="PTHR45566:SF2">
    <property type="entry name" value="NARL SUBFAMILY"/>
    <property type="match status" value="1"/>
</dbReference>
<dbReference type="SMART" id="SM00448">
    <property type="entry name" value="REC"/>
    <property type="match status" value="1"/>
</dbReference>
<dbReference type="Proteomes" id="UP000249135">
    <property type="component" value="Unassembled WGS sequence"/>
</dbReference>
<dbReference type="SUPFAM" id="SSF46894">
    <property type="entry name" value="C-terminal effector domain of the bipartite response regulators"/>
    <property type="match status" value="1"/>
</dbReference>
<feature type="modified residue" description="4-aspartylphosphate" evidence="2">
    <location>
        <position position="55"/>
    </location>
</feature>
<dbReference type="Gene3D" id="3.40.50.2300">
    <property type="match status" value="1"/>
</dbReference>
<keyword evidence="1" id="KW-0238">DNA-binding</keyword>
<proteinExistence type="predicted"/>
<dbReference type="GO" id="GO:0000160">
    <property type="term" value="P:phosphorelay signal transduction system"/>
    <property type="evidence" value="ECO:0007669"/>
    <property type="project" value="InterPro"/>
</dbReference>
<keyword evidence="2" id="KW-0597">Phosphoprotein</keyword>
<dbReference type="PRINTS" id="PR00038">
    <property type="entry name" value="HTHLUXR"/>
</dbReference>
<reference evidence="5 6" key="1">
    <citation type="submission" date="2017-08" db="EMBL/GenBank/DDBJ databases">
        <title>Infants hospitalized years apart are colonized by the same room-sourced microbial strains.</title>
        <authorList>
            <person name="Brooks B."/>
            <person name="Olm M.R."/>
            <person name="Firek B.A."/>
            <person name="Baker R."/>
            <person name="Thomas B.C."/>
            <person name="Morowitz M.J."/>
            <person name="Banfield J.F."/>
        </authorList>
    </citation>
    <scope>NUCLEOTIDE SEQUENCE [LARGE SCALE GENOMIC DNA]</scope>
    <source>
        <strain evidence="5">S2_005_003_R2_41</strain>
    </source>
</reference>
<organism evidence="5 6">
    <name type="scientific">Variovorax paradoxus</name>
    <dbReference type="NCBI Taxonomy" id="34073"/>
    <lineage>
        <taxon>Bacteria</taxon>
        <taxon>Pseudomonadati</taxon>
        <taxon>Pseudomonadota</taxon>
        <taxon>Betaproteobacteria</taxon>
        <taxon>Burkholderiales</taxon>
        <taxon>Comamonadaceae</taxon>
        <taxon>Variovorax</taxon>
    </lineage>
</organism>
<dbReference type="GO" id="GO:0003677">
    <property type="term" value="F:DNA binding"/>
    <property type="evidence" value="ECO:0007669"/>
    <property type="project" value="UniProtKB-KW"/>
</dbReference>
<dbReference type="SUPFAM" id="SSF52172">
    <property type="entry name" value="CheY-like"/>
    <property type="match status" value="1"/>
</dbReference>
<dbReference type="InterPro" id="IPR000792">
    <property type="entry name" value="Tscrpt_reg_LuxR_C"/>
</dbReference>
<dbReference type="AlphaFoldDB" id="A0A2W5QFY8"/>
<dbReference type="InterPro" id="IPR036388">
    <property type="entry name" value="WH-like_DNA-bd_sf"/>
</dbReference>
<feature type="domain" description="Response regulatory" evidence="4">
    <location>
        <begin position="3"/>
        <end position="120"/>
    </location>
</feature>
<feature type="domain" description="HTH luxR-type" evidence="3">
    <location>
        <begin position="132"/>
        <end position="197"/>
    </location>
</feature>
<dbReference type="Pfam" id="PF00072">
    <property type="entry name" value="Response_reg"/>
    <property type="match status" value="1"/>
</dbReference>
<evidence type="ECO:0000256" key="1">
    <source>
        <dbReference type="ARBA" id="ARBA00023125"/>
    </source>
</evidence>
<dbReference type="InterPro" id="IPR016032">
    <property type="entry name" value="Sig_transdc_resp-reg_C-effctor"/>
</dbReference>
<dbReference type="InterPro" id="IPR051015">
    <property type="entry name" value="EvgA-like"/>
</dbReference>
<name>A0A2W5QFY8_VARPD</name>
<dbReference type="GO" id="GO:0006355">
    <property type="term" value="P:regulation of DNA-templated transcription"/>
    <property type="evidence" value="ECO:0007669"/>
    <property type="project" value="InterPro"/>
</dbReference>
<dbReference type="Pfam" id="PF00196">
    <property type="entry name" value="GerE"/>
    <property type="match status" value="1"/>
</dbReference>
<evidence type="ECO:0000256" key="2">
    <source>
        <dbReference type="PROSITE-ProRule" id="PRU00169"/>
    </source>
</evidence>
<dbReference type="CDD" id="cd06170">
    <property type="entry name" value="LuxR_C_like"/>
    <property type="match status" value="1"/>
</dbReference>
<dbReference type="InterPro" id="IPR001789">
    <property type="entry name" value="Sig_transdc_resp-reg_receiver"/>
</dbReference>
<evidence type="ECO:0000313" key="5">
    <source>
        <dbReference type="EMBL" id="PZQ76178.1"/>
    </source>
</evidence>
<dbReference type="PANTHER" id="PTHR45566">
    <property type="entry name" value="HTH-TYPE TRANSCRIPTIONAL REGULATOR YHJB-RELATED"/>
    <property type="match status" value="1"/>
</dbReference>
<sequence>MPHVLIVDDHPFVAGATRDIILKKRPDMTVQLASDVEQARQALSQVPQWDLILLDLEVPGARDLSFAQELRAQGLHTRTCVLTGNNQADFISKIRAWKFLGYVLKASPYQHLEFALQRLLDGRSVYPTEHAIEKIEVPLTRRQLQVLRLIAQGLNSKDMAKVLGIAPGTADLHRTALLEALNVKTASQAVDKGVQLGLIRVATDDRPEDAANLDQGET</sequence>
<evidence type="ECO:0008006" key="7">
    <source>
        <dbReference type="Google" id="ProtNLM"/>
    </source>
</evidence>
<dbReference type="PROSITE" id="PS50110">
    <property type="entry name" value="RESPONSE_REGULATORY"/>
    <property type="match status" value="1"/>
</dbReference>
<dbReference type="SMART" id="SM00421">
    <property type="entry name" value="HTH_LUXR"/>
    <property type="match status" value="1"/>
</dbReference>
<dbReference type="InterPro" id="IPR011006">
    <property type="entry name" value="CheY-like_superfamily"/>
</dbReference>
<protein>
    <recommendedName>
        <fullName evidence="7">DNA-binding response regulator</fullName>
    </recommendedName>
</protein>
<comment type="caution">
    <text evidence="5">The sequence shown here is derived from an EMBL/GenBank/DDBJ whole genome shotgun (WGS) entry which is preliminary data.</text>
</comment>
<dbReference type="PROSITE" id="PS50043">
    <property type="entry name" value="HTH_LUXR_2"/>
    <property type="match status" value="1"/>
</dbReference>
<dbReference type="EMBL" id="QFPP01000060">
    <property type="protein sequence ID" value="PZQ76178.1"/>
    <property type="molecule type" value="Genomic_DNA"/>
</dbReference>
<gene>
    <name evidence="5" type="ORF">DI563_07715</name>
</gene>